<dbReference type="AlphaFoldDB" id="A0A199U943"/>
<accession>A0A199U943</accession>
<dbReference type="InterPro" id="IPR043502">
    <property type="entry name" value="DNA/RNA_pol_sf"/>
</dbReference>
<evidence type="ECO:0008006" key="2">
    <source>
        <dbReference type="Google" id="ProtNLM"/>
    </source>
</evidence>
<proteinExistence type="predicted"/>
<name>A0A199U943_MANES</name>
<dbReference type="EMBL" id="KV451484">
    <property type="protein sequence ID" value="OAY21265.1"/>
    <property type="molecule type" value="Genomic_DNA"/>
</dbReference>
<dbReference type="PANTHER" id="PTHR34456">
    <property type="entry name" value="MITOVIRUS RNA-DEPENDENT RNA POLYMERASE"/>
    <property type="match status" value="1"/>
</dbReference>
<dbReference type="Pfam" id="PF05919">
    <property type="entry name" value="Mitovir_RNA_pol"/>
    <property type="match status" value="1"/>
</dbReference>
<organism evidence="1">
    <name type="scientific">Manihot esculenta</name>
    <name type="common">Cassava</name>
    <name type="synonym">Jatropha manihot</name>
    <dbReference type="NCBI Taxonomy" id="3983"/>
    <lineage>
        <taxon>Eukaryota</taxon>
        <taxon>Viridiplantae</taxon>
        <taxon>Streptophyta</taxon>
        <taxon>Embryophyta</taxon>
        <taxon>Tracheophyta</taxon>
        <taxon>Spermatophyta</taxon>
        <taxon>Magnoliopsida</taxon>
        <taxon>eudicotyledons</taxon>
        <taxon>Gunneridae</taxon>
        <taxon>Pentapetalae</taxon>
        <taxon>rosids</taxon>
        <taxon>fabids</taxon>
        <taxon>Malpighiales</taxon>
        <taxon>Euphorbiaceae</taxon>
        <taxon>Crotonoideae</taxon>
        <taxon>Manihoteae</taxon>
        <taxon>Manihot</taxon>
    </lineage>
</organism>
<sequence length="181" mass="20767">MTLFLVYVIVIRNGDKHCFSFDLKSATDRWPLLSMFYLMQVCFGRQFASAVVNSALGTNVFEVSWVKRRSVVCFQTGQPLGYYSSWPLFALTHHAMIWWCAEQVYPQRVFYRYAVLGDDVVIAAEQVEKAPKQREVQQVQVIGDGLKTSKSSDYFHDGGQDSKEFLISKAAYHKHLTPYST</sequence>
<evidence type="ECO:0000313" key="1">
    <source>
        <dbReference type="EMBL" id="OAY21265.1"/>
    </source>
</evidence>
<dbReference type="PANTHER" id="PTHR34456:SF13">
    <property type="entry name" value="REVERSE TRANSCRIPTASE DOMAIN-CONTAINING PROTEIN"/>
    <property type="match status" value="1"/>
</dbReference>
<dbReference type="InterPro" id="IPR008686">
    <property type="entry name" value="RNA_pol_mitovir"/>
</dbReference>
<gene>
    <name evidence="1" type="ORF">MANES_S103000</name>
</gene>
<reference evidence="1" key="1">
    <citation type="submission" date="2016-02" db="EMBL/GenBank/DDBJ databases">
        <title>WGS assembly of Manihot esculenta.</title>
        <authorList>
            <person name="Bredeson J.V."/>
            <person name="Prochnik S.E."/>
            <person name="Lyons J.B."/>
            <person name="Schmutz J."/>
            <person name="Grimwood J."/>
            <person name="Vrebalov J."/>
            <person name="Bart R.S."/>
            <person name="Amuge T."/>
            <person name="Ferguson M.E."/>
            <person name="Green R."/>
            <person name="Putnam N."/>
            <person name="Stites J."/>
            <person name="Rounsley S."/>
            <person name="Rokhsar D.S."/>
        </authorList>
    </citation>
    <scope>NUCLEOTIDE SEQUENCE [LARGE SCALE GENOMIC DNA]</scope>
    <source>
        <tissue evidence="1">Leaf</tissue>
    </source>
</reference>
<dbReference type="SUPFAM" id="SSF56672">
    <property type="entry name" value="DNA/RNA polymerases"/>
    <property type="match status" value="1"/>
</dbReference>
<protein>
    <recommendedName>
        <fullName evidence="2">Reverse transcriptase domain-containing protein</fullName>
    </recommendedName>
</protein>